<dbReference type="Pfam" id="PF00015">
    <property type="entry name" value="MCPsignal"/>
    <property type="match status" value="1"/>
</dbReference>
<accession>A0ABS4HYN5</accession>
<dbReference type="PROSITE" id="PS50111">
    <property type="entry name" value="CHEMOTAXIS_TRANSDUC_2"/>
    <property type="match status" value="1"/>
</dbReference>
<dbReference type="InterPro" id="IPR004089">
    <property type="entry name" value="MCPsignal_dom"/>
</dbReference>
<dbReference type="Gene3D" id="1.10.287.950">
    <property type="entry name" value="Methyl-accepting chemotaxis protein"/>
    <property type="match status" value="1"/>
</dbReference>
<evidence type="ECO:0000256" key="2">
    <source>
        <dbReference type="PROSITE-ProRule" id="PRU00284"/>
    </source>
</evidence>
<evidence type="ECO:0000256" key="1">
    <source>
        <dbReference type="ARBA" id="ARBA00023224"/>
    </source>
</evidence>
<gene>
    <name evidence="4" type="ORF">J2Z65_003003</name>
</gene>
<dbReference type="PANTHER" id="PTHR32089:SF112">
    <property type="entry name" value="LYSOZYME-LIKE PROTEIN-RELATED"/>
    <property type="match status" value="1"/>
</dbReference>
<sequence length="487" mass="54614">MKVFRSSANQWMEDKLMGMASGDFSMKLASKGRQPVLIVAFKKAMSSLKAMIRVVNRSSEYLHLKMVNMSEQSIVIADQVEGVTSTVREIAIGMQDTSETIQQMAENMSQIYRVIHSLGQSNSELLRDANLFSEKVSAGKQDILSSKEQMFRISRDSASIHEGMKQLNSTISQITGIVHQIKEISRQTQMLALNANIEAVRAGEQGRGFAVVAGEISKLAVQTQQATVNINEQIISVTGNANGLKEGIDQMQHAVGTGVATMEASMQEYDEMALFLDRILGQMKEMDGRFLVMMGSSSSISDALNQTSAMIEEVAAGCEEVLASTEIQQQSIYLMNDHIQETTRDSLSLRSVISQFKLPDPKDAHHLQAAIDRWVECALGMRAIMVAMIDSRDADKIRYWDDQKAAKEIEMSQCLEQLGRQTVDERDRTYFIALKQRWQEFNRVKEQNAKWMLGAEYEKAKDGLTNKGRQCFKGAMDVVNEWMELEE</sequence>
<comment type="caution">
    <text evidence="4">The sequence shown here is derived from an EMBL/GenBank/DDBJ whole genome shotgun (WGS) entry which is preliminary data.</text>
</comment>
<evidence type="ECO:0000313" key="4">
    <source>
        <dbReference type="EMBL" id="MBP1963784.1"/>
    </source>
</evidence>
<name>A0ABS4HYN5_9BACL</name>
<reference evidence="4 5" key="1">
    <citation type="submission" date="2021-03" db="EMBL/GenBank/DDBJ databases">
        <title>Genomic Encyclopedia of Type Strains, Phase IV (KMG-IV): sequencing the most valuable type-strain genomes for metagenomic binning, comparative biology and taxonomic classification.</title>
        <authorList>
            <person name="Goeker M."/>
        </authorList>
    </citation>
    <scope>NUCLEOTIDE SEQUENCE [LARGE SCALE GENOMIC DNA]</scope>
    <source>
        <strain evidence="4 5">DSM 24950</strain>
    </source>
</reference>
<dbReference type="SMART" id="SM00283">
    <property type="entry name" value="MA"/>
    <property type="match status" value="1"/>
</dbReference>
<dbReference type="SUPFAM" id="SSF58104">
    <property type="entry name" value="Methyl-accepting chemotaxis protein (MCP) signaling domain"/>
    <property type="match status" value="1"/>
</dbReference>
<organism evidence="4 5">
    <name type="scientific">Paenibacillus aceris</name>
    <dbReference type="NCBI Taxonomy" id="869555"/>
    <lineage>
        <taxon>Bacteria</taxon>
        <taxon>Bacillati</taxon>
        <taxon>Bacillota</taxon>
        <taxon>Bacilli</taxon>
        <taxon>Bacillales</taxon>
        <taxon>Paenibacillaceae</taxon>
        <taxon>Paenibacillus</taxon>
    </lineage>
</organism>
<feature type="domain" description="Methyl-accepting transducer" evidence="3">
    <location>
        <begin position="72"/>
        <end position="322"/>
    </location>
</feature>
<dbReference type="Proteomes" id="UP001519344">
    <property type="component" value="Unassembled WGS sequence"/>
</dbReference>
<dbReference type="PANTHER" id="PTHR32089">
    <property type="entry name" value="METHYL-ACCEPTING CHEMOTAXIS PROTEIN MCPB"/>
    <property type="match status" value="1"/>
</dbReference>
<evidence type="ECO:0000313" key="5">
    <source>
        <dbReference type="Proteomes" id="UP001519344"/>
    </source>
</evidence>
<dbReference type="EMBL" id="JAGGKV010000006">
    <property type="protein sequence ID" value="MBP1963784.1"/>
    <property type="molecule type" value="Genomic_DNA"/>
</dbReference>
<evidence type="ECO:0000259" key="3">
    <source>
        <dbReference type="PROSITE" id="PS50111"/>
    </source>
</evidence>
<keyword evidence="1 2" id="KW-0807">Transducer</keyword>
<dbReference type="RefSeq" id="WP_167061441.1">
    <property type="nucleotide sequence ID" value="NZ_JAAOZR010000024.1"/>
</dbReference>
<protein>
    <submittedName>
        <fullName evidence="4">Methyl-accepting chemotaxis protein</fullName>
    </submittedName>
</protein>
<proteinExistence type="predicted"/>
<keyword evidence="5" id="KW-1185">Reference proteome</keyword>